<proteinExistence type="predicted"/>
<dbReference type="Proteomes" id="UP000789920">
    <property type="component" value="Unassembled WGS sequence"/>
</dbReference>
<evidence type="ECO:0000313" key="2">
    <source>
        <dbReference type="Proteomes" id="UP000789920"/>
    </source>
</evidence>
<organism evidence="1 2">
    <name type="scientific">Racocetra persica</name>
    <dbReference type="NCBI Taxonomy" id="160502"/>
    <lineage>
        <taxon>Eukaryota</taxon>
        <taxon>Fungi</taxon>
        <taxon>Fungi incertae sedis</taxon>
        <taxon>Mucoromycota</taxon>
        <taxon>Glomeromycotina</taxon>
        <taxon>Glomeromycetes</taxon>
        <taxon>Diversisporales</taxon>
        <taxon>Gigasporaceae</taxon>
        <taxon>Racocetra</taxon>
    </lineage>
</organism>
<gene>
    <name evidence="1" type="ORF">RPERSI_LOCUS10967</name>
</gene>
<dbReference type="EMBL" id="CAJVQC010022192">
    <property type="protein sequence ID" value="CAG8716890.1"/>
    <property type="molecule type" value="Genomic_DNA"/>
</dbReference>
<sequence>MEDAQKEAKQATTFSEAELITKDELALDSSFFKDNNKENNPLQENISLAIP</sequence>
<accession>A0ACA9PQJ1</accession>
<feature type="non-terminal residue" evidence="1">
    <location>
        <position position="51"/>
    </location>
</feature>
<protein>
    <submittedName>
        <fullName evidence="1">32887_t:CDS:1</fullName>
    </submittedName>
</protein>
<keyword evidence="2" id="KW-1185">Reference proteome</keyword>
<evidence type="ECO:0000313" key="1">
    <source>
        <dbReference type="EMBL" id="CAG8716890.1"/>
    </source>
</evidence>
<comment type="caution">
    <text evidence="1">The sequence shown here is derived from an EMBL/GenBank/DDBJ whole genome shotgun (WGS) entry which is preliminary data.</text>
</comment>
<name>A0ACA9PQJ1_9GLOM</name>
<reference evidence="1" key="1">
    <citation type="submission" date="2021-06" db="EMBL/GenBank/DDBJ databases">
        <authorList>
            <person name="Kallberg Y."/>
            <person name="Tangrot J."/>
            <person name="Rosling A."/>
        </authorList>
    </citation>
    <scope>NUCLEOTIDE SEQUENCE</scope>
    <source>
        <strain evidence="1">MA461A</strain>
    </source>
</reference>